<reference evidence="9" key="1">
    <citation type="journal article" date="2010" name="Nature">
        <title>The Amphimedon queenslandica genome and the evolution of animal complexity.</title>
        <authorList>
            <person name="Srivastava M."/>
            <person name="Simakov O."/>
            <person name="Chapman J."/>
            <person name="Fahey B."/>
            <person name="Gauthier M.E."/>
            <person name="Mitros T."/>
            <person name="Richards G.S."/>
            <person name="Conaco C."/>
            <person name="Dacre M."/>
            <person name="Hellsten U."/>
            <person name="Larroux C."/>
            <person name="Putnam N.H."/>
            <person name="Stanke M."/>
            <person name="Adamska M."/>
            <person name="Darling A."/>
            <person name="Degnan S.M."/>
            <person name="Oakley T.H."/>
            <person name="Plachetzki D.C."/>
            <person name="Zhai Y."/>
            <person name="Adamski M."/>
            <person name="Calcino A."/>
            <person name="Cummins S.F."/>
            <person name="Goodstein D.M."/>
            <person name="Harris C."/>
            <person name="Jackson D.J."/>
            <person name="Leys S.P."/>
            <person name="Shu S."/>
            <person name="Woodcroft B.J."/>
            <person name="Vervoort M."/>
            <person name="Kosik K.S."/>
            <person name="Manning G."/>
            <person name="Degnan B.M."/>
            <person name="Rokhsar D.S."/>
        </authorList>
    </citation>
    <scope>NUCLEOTIDE SEQUENCE [LARGE SCALE GENOMIC DNA]</scope>
</reference>
<gene>
    <name evidence="8" type="primary">109582600</name>
</gene>
<comment type="subcellular location">
    <subcellularLocation>
        <location evidence="1">Membrane</location>
        <topology evidence="1">Multi-pass membrane protein</topology>
    </subcellularLocation>
</comment>
<dbReference type="InterPro" id="IPR017981">
    <property type="entry name" value="GPCR_2-like_7TM"/>
</dbReference>
<dbReference type="InterPro" id="IPR000832">
    <property type="entry name" value="GPCR_2_secretin-like"/>
</dbReference>
<keyword evidence="9" id="KW-1185">Reference proteome</keyword>
<proteinExistence type="predicted"/>
<keyword evidence="2 5" id="KW-0812">Transmembrane</keyword>
<dbReference type="EnsemblMetazoa" id="XM_019997409.1">
    <property type="protein sequence ID" value="XP_019852968.1"/>
    <property type="gene ID" value="LOC109582600"/>
</dbReference>
<dbReference type="Proteomes" id="UP000007879">
    <property type="component" value="Unassembled WGS sequence"/>
</dbReference>
<dbReference type="PANTHER" id="PTHR23112">
    <property type="entry name" value="G PROTEIN-COUPLED RECEPTOR 157-RELATED"/>
    <property type="match status" value="1"/>
</dbReference>
<dbReference type="PROSITE" id="PS50262">
    <property type="entry name" value="G_PROTEIN_RECEP_F1_2"/>
    <property type="match status" value="1"/>
</dbReference>
<dbReference type="GO" id="GO:0004930">
    <property type="term" value="F:G protein-coupled receptor activity"/>
    <property type="evidence" value="ECO:0007669"/>
    <property type="project" value="InterPro"/>
</dbReference>
<evidence type="ECO:0000259" key="7">
    <source>
        <dbReference type="PROSITE" id="PS50262"/>
    </source>
</evidence>
<evidence type="ECO:0000256" key="1">
    <source>
        <dbReference type="ARBA" id="ARBA00004141"/>
    </source>
</evidence>
<keyword evidence="3 5" id="KW-1133">Transmembrane helix</keyword>
<evidence type="ECO:0000313" key="9">
    <source>
        <dbReference type="Proteomes" id="UP000007879"/>
    </source>
</evidence>
<evidence type="ECO:0000256" key="2">
    <source>
        <dbReference type="ARBA" id="ARBA00022692"/>
    </source>
</evidence>
<evidence type="ECO:0000256" key="5">
    <source>
        <dbReference type="SAM" id="Phobius"/>
    </source>
</evidence>
<dbReference type="AlphaFoldDB" id="A0A1X7UQJ5"/>
<feature type="transmembrane region" description="Helical" evidence="5">
    <location>
        <begin position="262"/>
        <end position="283"/>
    </location>
</feature>
<dbReference type="InParanoid" id="A0A1X7UQJ5"/>
<dbReference type="Pfam" id="PF00002">
    <property type="entry name" value="7tm_2"/>
    <property type="match status" value="1"/>
</dbReference>
<dbReference type="SUPFAM" id="SSF81321">
    <property type="entry name" value="Family A G protein-coupled receptor-like"/>
    <property type="match status" value="1"/>
</dbReference>
<dbReference type="KEGG" id="aqu:109582600"/>
<organism evidence="8">
    <name type="scientific">Amphimedon queenslandica</name>
    <name type="common">Sponge</name>
    <dbReference type="NCBI Taxonomy" id="400682"/>
    <lineage>
        <taxon>Eukaryota</taxon>
        <taxon>Metazoa</taxon>
        <taxon>Porifera</taxon>
        <taxon>Demospongiae</taxon>
        <taxon>Heteroscleromorpha</taxon>
        <taxon>Haplosclerida</taxon>
        <taxon>Niphatidae</taxon>
        <taxon>Amphimedon</taxon>
    </lineage>
</organism>
<dbReference type="GO" id="GO:0005886">
    <property type="term" value="C:plasma membrane"/>
    <property type="evidence" value="ECO:0007669"/>
    <property type="project" value="TreeGrafter"/>
</dbReference>
<dbReference type="PANTHER" id="PTHR23112:SF47">
    <property type="entry name" value="G-PROTEIN COUPLED RECEPTOR 157"/>
    <property type="match status" value="1"/>
</dbReference>
<evidence type="ECO:0000313" key="8">
    <source>
        <dbReference type="EnsemblMetazoa" id="Aqu2.1.29936_001"/>
    </source>
</evidence>
<dbReference type="eggNOG" id="ENOG502QU1X">
    <property type="taxonomic scope" value="Eukaryota"/>
</dbReference>
<dbReference type="OrthoDB" id="100006at2759"/>
<dbReference type="Gene3D" id="1.20.1070.10">
    <property type="entry name" value="Rhodopsin 7-helix transmembrane proteins"/>
    <property type="match status" value="1"/>
</dbReference>
<feature type="transmembrane region" description="Helical" evidence="5">
    <location>
        <begin position="210"/>
        <end position="235"/>
    </location>
</feature>
<reference evidence="8" key="2">
    <citation type="submission" date="2017-05" db="UniProtKB">
        <authorList>
            <consortium name="EnsemblMetazoa"/>
        </authorList>
    </citation>
    <scope>IDENTIFICATION</scope>
</reference>
<accession>A0A1X7UQJ5</accession>
<feature type="domain" description="G-protein coupled receptors family 2 profile 2" evidence="6">
    <location>
        <begin position="28"/>
        <end position="324"/>
    </location>
</feature>
<name>A0A1X7UQJ5_AMPQE</name>
<evidence type="ECO:0000256" key="3">
    <source>
        <dbReference type="ARBA" id="ARBA00022989"/>
    </source>
</evidence>
<dbReference type="GO" id="GO:0007189">
    <property type="term" value="P:adenylate cyclase-activating G protein-coupled receptor signaling pathway"/>
    <property type="evidence" value="ECO:0007669"/>
    <property type="project" value="TreeGrafter"/>
</dbReference>
<dbReference type="PROSITE" id="PS50261">
    <property type="entry name" value="G_PROTEIN_RECEP_F2_4"/>
    <property type="match status" value="1"/>
</dbReference>
<keyword evidence="4 5" id="KW-0472">Membrane</keyword>
<feature type="transmembrane region" description="Helical" evidence="5">
    <location>
        <begin position="63"/>
        <end position="86"/>
    </location>
</feature>
<sequence length="385" mass="44066">MISNNSDYPSWSINSDIDSAFYKNDPILRGVVIAACILSGVGALLVIFSYVCSRQLRSQARLIILHLSFMDFGVALANFIGLSVYFNKYYLESYKNEGDFDDVTPVVRYSCMTQAIVAVYCNNSSILWTLSVAIYLYFRIVTNPHSPEKFFRILLYIMYAVNYGLPLVLTIWLALTKRLGFSPFDSSGWCSLITYRYIEMESYKPVKVDVYASFFGNDMLIILTLITIPVLYFSIKRNAKKQLSSVATENLRHKLNSIELKFTAIPLVFLFLRLWSLILSIMYDYAQVDDKHVPQKLKIILLYLSGIGDSSQGTANSIIFIFFTEKARSMLCALFCCFCTYFLKQTTVQSDMHEDSQEKEPILTNSTSHQEYKAKGQTLYIIQSH</sequence>
<dbReference type="GO" id="GO:0007166">
    <property type="term" value="P:cell surface receptor signaling pathway"/>
    <property type="evidence" value="ECO:0007669"/>
    <property type="project" value="InterPro"/>
</dbReference>
<evidence type="ECO:0000259" key="6">
    <source>
        <dbReference type="PROSITE" id="PS50261"/>
    </source>
</evidence>
<feature type="transmembrane region" description="Helical" evidence="5">
    <location>
        <begin position="27"/>
        <end position="51"/>
    </location>
</feature>
<dbReference type="InterPro" id="IPR017452">
    <property type="entry name" value="GPCR_Rhodpsn_7TM"/>
</dbReference>
<feature type="transmembrane region" description="Helical" evidence="5">
    <location>
        <begin position="115"/>
        <end position="138"/>
    </location>
</feature>
<dbReference type="EnsemblMetazoa" id="Aqu2.1.29936_001">
    <property type="protein sequence ID" value="Aqu2.1.29936_001"/>
    <property type="gene ID" value="Aqu2.1.29936"/>
</dbReference>
<feature type="transmembrane region" description="Helical" evidence="5">
    <location>
        <begin position="150"/>
        <end position="175"/>
    </location>
</feature>
<evidence type="ECO:0000256" key="4">
    <source>
        <dbReference type="ARBA" id="ARBA00023136"/>
    </source>
</evidence>
<protein>
    <recommendedName>
        <fullName evidence="10">G-protein coupled receptors family 2 profile 2 domain-containing protein</fullName>
    </recommendedName>
</protein>
<evidence type="ECO:0008006" key="10">
    <source>
        <dbReference type="Google" id="ProtNLM"/>
    </source>
</evidence>
<feature type="domain" description="G-protein coupled receptors family 1 profile" evidence="7">
    <location>
        <begin position="42"/>
        <end position="320"/>
    </location>
</feature>
<dbReference type="STRING" id="400682.A0A1X7UQJ5"/>